<organism evidence="1 2">
    <name type="scientific">Rhodococcus phage Trina</name>
    <dbReference type="NCBI Taxonomy" id="2027905"/>
    <lineage>
        <taxon>Viruses</taxon>
        <taxon>Duplodnaviria</taxon>
        <taxon>Heunggongvirae</taxon>
        <taxon>Uroviricota</taxon>
        <taxon>Caudoviricetes</taxon>
        <taxon>Trinavirus</taxon>
        <taxon>Trinavirus trina</taxon>
    </lineage>
</organism>
<name>A0A2D1AD71_9CAUD</name>
<dbReference type="Proteomes" id="UP000231419">
    <property type="component" value="Segment"/>
</dbReference>
<reference evidence="2" key="1">
    <citation type="submission" date="2017-08" db="EMBL/GenBank/DDBJ databases">
        <authorList>
            <person name="de Groot N.N."/>
        </authorList>
    </citation>
    <scope>NUCLEOTIDE SEQUENCE [LARGE SCALE GENOMIC DNA]</scope>
</reference>
<gene>
    <name evidence="1" type="ORF">SEA_TRINA_16</name>
</gene>
<sequence length="78" mass="9431">MKKLWFKETCSHAEIVRDPSEPLGMWNITYYSSINDNTSDEWYETFFPLSLSAKIHARRVMREHNKKPKQNKKWTVRV</sequence>
<keyword evidence="2" id="KW-1185">Reference proteome</keyword>
<accession>A0A2D1AD71</accession>
<proteinExistence type="predicted"/>
<evidence type="ECO:0000313" key="2">
    <source>
        <dbReference type="Proteomes" id="UP000231419"/>
    </source>
</evidence>
<dbReference type="EMBL" id="MF668286">
    <property type="protein sequence ID" value="ASZ74834.1"/>
    <property type="molecule type" value="Genomic_DNA"/>
</dbReference>
<protein>
    <submittedName>
        <fullName evidence="1">Uncharacterized protein</fullName>
    </submittedName>
</protein>
<evidence type="ECO:0000313" key="1">
    <source>
        <dbReference type="EMBL" id="ASZ74834.1"/>
    </source>
</evidence>